<evidence type="ECO:0000313" key="5">
    <source>
        <dbReference type="Proteomes" id="UP001497480"/>
    </source>
</evidence>
<keyword evidence="1" id="KW-0175">Coiled coil</keyword>
<dbReference type="EMBL" id="CAXHTB010000002">
    <property type="protein sequence ID" value="CAL0301644.1"/>
    <property type="molecule type" value="Genomic_DNA"/>
</dbReference>
<dbReference type="Proteomes" id="UP001497480">
    <property type="component" value="Unassembled WGS sequence"/>
</dbReference>
<feature type="compositionally biased region" description="Basic and acidic residues" evidence="2">
    <location>
        <begin position="433"/>
        <end position="452"/>
    </location>
</feature>
<feature type="domain" description="DUF7745" evidence="3">
    <location>
        <begin position="28"/>
        <end position="107"/>
    </location>
</feature>
<dbReference type="PANTHER" id="PTHR48154:SF1">
    <property type="entry name" value="PROTEIN, PUTATIVE-RELATED"/>
    <property type="match status" value="1"/>
</dbReference>
<dbReference type="AlphaFoldDB" id="A0AAV1VX31"/>
<comment type="caution">
    <text evidence="4">The sequence shown here is derived from an EMBL/GenBank/DDBJ whole genome shotgun (WGS) entry which is preliminary data.</text>
</comment>
<name>A0AAV1VX31_LUPLU</name>
<accession>A0AAV1VX31</accession>
<evidence type="ECO:0000256" key="2">
    <source>
        <dbReference type="SAM" id="MobiDB-lite"/>
    </source>
</evidence>
<feature type="region of interest" description="Disordered" evidence="2">
    <location>
        <begin position="433"/>
        <end position="481"/>
    </location>
</feature>
<reference evidence="4 5" key="1">
    <citation type="submission" date="2024-03" db="EMBL/GenBank/DDBJ databases">
        <authorList>
            <person name="Martinez-Hernandez J."/>
        </authorList>
    </citation>
    <scope>NUCLEOTIDE SEQUENCE [LARGE SCALE GENOMIC DNA]</scope>
</reference>
<keyword evidence="5" id="KW-1185">Reference proteome</keyword>
<organism evidence="4 5">
    <name type="scientific">Lupinus luteus</name>
    <name type="common">European yellow lupine</name>
    <dbReference type="NCBI Taxonomy" id="3873"/>
    <lineage>
        <taxon>Eukaryota</taxon>
        <taxon>Viridiplantae</taxon>
        <taxon>Streptophyta</taxon>
        <taxon>Embryophyta</taxon>
        <taxon>Tracheophyta</taxon>
        <taxon>Spermatophyta</taxon>
        <taxon>Magnoliopsida</taxon>
        <taxon>eudicotyledons</taxon>
        <taxon>Gunneridae</taxon>
        <taxon>Pentapetalae</taxon>
        <taxon>rosids</taxon>
        <taxon>fabids</taxon>
        <taxon>Fabales</taxon>
        <taxon>Fabaceae</taxon>
        <taxon>Papilionoideae</taxon>
        <taxon>50 kb inversion clade</taxon>
        <taxon>genistoids sensu lato</taxon>
        <taxon>core genistoids</taxon>
        <taxon>Genisteae</taxon>
        <taxon>Lupinus</taxon>
    </lineage>
</organism>
<protein>
    <recommendedName>
        <fullName evidence="3">DUF7745 domain-containing protein</fullName>
    </recommendedName>
</protein>
<evidence type="ECO:0000259" key="3">
    <source>
        <dbReference type="Pfam" id="PF24924"/>
    </source>
</evidence>
<feature type="domain" description="DUF7745" evidence="3">
    <location>
        <begin position="126"/>
        <end position="218"/>
    </location>
</feature>
<feature type="coiled-coil region" evidence="1">
    <location>
        <begin position="347"/>
        <end position="374"/>
    </location>
</feature>
<dbReference type="Pfam" id="PF24924">
    <property type="entry name" value="DUF7745"/>
    <property type="match status" value="2"/>
</dbReference>
<proteinExistence type="predicted"/>
<dbReference type="InterPro" id="IPR056647">
    <property type="entry name" value="DUF7745"/>
</dbReference>
<evidence type="ECO:0000256" key="1">
    <source>
        <dbReference type="SAM" id="Coils"/>
    </source>
</evidence>
<dbReference type="PANTHER" id="PTHR48154">
    <property type="entry name" value="PROTEIN, PUTATIVE-RELATED"/>
    <property type="match status" value="1"/>
</dbReference>
<gene>
    <name evidence="4" type="ORF">LLUT_LOCUS2704</name>
</gene>
<evidence type="ECO:0000313" key="4">
    <source>
        <dbReference type="EMBL" id="CAL0301644.1"/>
    </source>
</evidence>
<sequence>MASSSNSTLIPKRSTKIDLSVTDVSFLVELIPKIPEEVKKQFRDSYGELLDLIMVQVRPEDIEVMQLMMRFWSPTLRIFEFPNIDAAPAIEEYEALLDFPMESRLKLYQFTGGQVAKEICIGGLLEENWKLFQPAYALAIYGLVLFPFVGDMVDQAALDVFSKFVRFKVNPTAAILAETFLSFQKCHEGIRRGINKVRIRFCVQLFQVWILTRFKHHRYGLGSRYPLRRFLSTHVEDMPLAKWKELFDEVTPRNFAEKCCLYDRHQQGVTPVPDQQLGGICLWYKDEGPSMKEVMARIKGISALSFNIPPPKGGPTPEEVILGAKVRMLESKIREARDRGEMKDIALEKSDKAASSLKEEIRTLKRDYAEMSARSNQVTMMRHNRAMEEEILNLKRRLESRGQALRTLAEAERVAVQELGQATTTIKDYQRALDQSHQREDEYKRSLEESLARETQLSDPLTELIESHDTMKENQAIWEEN</sequence>